<keyword evidence="8 10" id="KW-0472">Membrane</keyword>
<feature type="transmembrane region" description="Helical" evidence="10">
    <location>
        <begin position="294"/>
        <end position="320"/>
    </location>
</feature>
<protein>
    <submittedName>
        <fullName evidence="12">HAD-IC family P-type ATPase</fullName>
    </submittedName>
</protein>
<evidence type="ECO:0000256" key="2">
    <source>
        <dbReference type="ARBA" id="ARBA00005675"/>
    </source>
</evidence>
<dbReference type="GO" id="GO:0005886">
    <property type="term" value="C:plasma membrane"/>
    <property type="evidence" value="ECO:0007669"/>
    <property type="project" value="TreeGrafter"/>
</dbReference>
<dbReference type="GO" id="GO:0005391">
    <property type="term" value="F:P-type sodium:potassium-exchanging transporter activity"/>
    <property type="evidence" value="ECO:0007669"/>
    <property type="project" value="TreeGrafter"/>
</dbReference>
<dbReference type="Pfam" id="PF00689">
    <property type="entry name" value="Cation_ATPase_C"/>
    <property type="match status" value="1"/>
</dbReference>
<dbReference type="Gene3D" id="1.20.1110.10">
    <property type="entry name" value="Calcium-transporting ATPase, transmembrane domain"/>
    <property type="match status" value="1"/>
</dbReference>
<feature type="transmembrane region" description="Helical" evidence="10">
    <location>
        <begin position="725"/>
        <end position="746"/>
    </location>
</feature>
<dbReference type="SUPFAM" id="SSF81653">
    <property type="entry name" value="Calcium ATPase, transduction domain A"/>
    <property type="match status" value="1"/>
</dbReference>
<dbReference type="Pfam" id="PF13246">
    <property type="entry name" value="Cation_ATPase"/>
    <property type="match status" value="1"/>
</dbReference>
<evidence type="ECO:0000256" key="3">
    <source>
        <dbReference type="ARBA" id="ARBA00022692"/>
    </source>
</evidence>
<evidence type="ECO:0000256" key="6">
    <source>
        <dbReference type="ARBA" id="ARBA00022967"/>
    </source>
</evidence>
<dbReference type="GO" id="GO:0036376">
    <property type="term" value="P:sodium ion export across plasma membrane"/>
    <property type="evidence" value="ECO:0007669"/>
    <property type="project" value="TreeGrafter"/>
</dbReference>
<dbReference type="Pfam" id="PF00122">
    <property type="entry name" value="E1-E2_ATPase"/>
    <property type="match status" value="1"/>
</dbReference>
<dbReference type="Proteomes" id="UP000761264">
    <property type="component" value="Unassembled WGS sequence"/>
</dbReference>
<evidence type="ECO:0000256" key="1">
    <source>
        <dbReference type="ARBA" id="ARBA00004141"/>
    </source>
</evidence>
<dbReference type="NCBIfam" id="TIGR01494">
    <property type="entry name" value="ATPase_P-type"/>
    <property type="match status" value="2"/>
</dbReference>
<dbReference type="SFLD" id="SFLDF00027">
    <property type="entry name" value="p-type_atpase"/>
    <property type="match status" value="1"/>
</dbReference>
<dbReference type="InterPro" id="IPR044492">
    <property type="entry name" value="P_typ_ATPase_HD_dom"/>
</dbReference>
<keyword evidence="7 10" id="KW-1133">Transmembrane helix</keyword>
<accession>A0A967EVJ2</accession>
<evidence type="ECO:0000256" key="8">
    <source>
        <dbReference type="ARBA" id="ARBA00023136"/>
    </source>
</evidence>
<dbReference type="GO" id="GO:1990573">
    <property type="term" value="P:potassium ion import across plasma membrane"/>
    <property type="evidence" value="ECO:0007669"/>
    <property type="project" value="TreeGrafter"/>
</dbReference>
<dbReference type="GO" id="GO:0030007">
    <property type="term" value="P:intracellular potassium ion homeostasis"/>
    <property type="evidence" value="ECO:0007669"/>
    <property type="project" value="TreeGrafter"/>
</dbReference>
<dbReference type="GO" id="GO:0005524">
    <property type="term" value="F:ATP binding"/>
    <property type="evidence" value="ECO:0007669"/>
    <property type="project" value="UniProtKB-KW"/>
</dbReference>
<dbReference type="SUPFAM" id="SSF81660">
    <property type="entry name" value="Metal cation-transporting ATPase, ATP-binding domain N"/>
    <property type="match status" value="1"/>
</dbReference>
<dbReference type="Gene3D" id="3.40.50.1000">
    <property type="entry name" value="HAD superfamily/HAD-like"/>
    <property type="match status" value="1"/>
</dbReference>
<dbReference type="GO" id="GO:1902600">
    <property type="term" value="P:proton transmembrane transport"/>
    <property type="evidence" value="ECO:0007669"/>
    <property type="project" value="TreeGrafter"/>
</dbReference>
<evidence type="ECO:0000313" key="13">
    <source>
        <dbReference type="Proteomes" id="UP000761264"/>
    </source>
</evidence>
<feature type="transmembrane region" description="Helical" evidence="10">
    <location>
        <begin position="270"/>
        <end position="288"/>
    </location>
</feature>
<proteinExistence type="inferred from homology"/>
<dbReference type="SUPFAM" id="SSF81665">
    <property type="entry name" value="Calcium ATPase, transmembrane domain M"/>
    <property type="match status" value="1"/>
</dbReference>
<dbReference type="AlphaFoldDB" id="A0A967EVJ2"/>
<dbReference type="Gene3D" id="2.70.150.10">
    <property type="entry name" value="Calcium-transporting ATPase, cytoplasmic transduction domain A"/>
    <property type="match status" value="1"/>
</dbReference>
<dbReference type="EMBL" id="JAAQPH010000005">
    <property type="protein sequence ID" value="NIA68582.1"/>
    <property type="molecule type" value="Genomic_DNA"/>
</dbReference>
<comment type="subcellular location">
    <subcellularLocation>
        <location evidence="1">Membrane</location>
        <topology evidence="1">Multi-pass membrane protein</topology>
    </subcellularLocation>
</comment>
<dbReference type="GO" id="GO:0006883">
    <property type="term" value="P:intracellular sodium ion homeostasis"/>
    <property type="evidence" value="ECO:0007669"/>
    <property type="project" value="TreeGrafter"/>
</dbReference>
<dbReference type="InterPro" id="IPR036412">
    <property type="entry name" value="HAD-like_sf"/>
</dbReference>
<feature type="domain" description="Cation-transporting P-type ATPase N-terminal" evidence="11">
    <location>
        <begin position="29"/>
        <end position="102"/>
    </location>
</feature>
<dbReference type="InterPro" id="IPR006068">
    <property type="entry name" value="ATPase_P-typ_cation-transptr_C"/>
</dbReference>
<gene>
    <name evidence="12" type="ORF">HBA54_08260</name>
</gene>
<dbReference type="SFLD" id="SFLDG00002">
    <property type="entry name" value="C1.7:_P-type_atpase_like"/>
    <property type="match status" value="1"/>
</dbReference>
<keyword evidence="5" id="KW-0067">ATP-binding</keyword>
<reference evidence="12" key="1">
    <citation type="submission" date="2020-03" db="EMBL/GenBank/DDBJ databases">
        <title>Genome of Pelagibius litoralis DSM 21314T.</title>
        <authorList>
            <person name="Wang G."/>
        </authorList>
    </citation>
    <scope>NUCLEOTIDE SEQUENCE</scope>
    <source>
        <strain evidence="12">DSM 21314</strain>
    </source>
</reference>
<organism evidence="12 13">
    <name type="scientific">Pelagibius litoralis</name>
    <dbReference type="NCBI Taxonomy" id="374515"/>
    <lineage>
        <taxon>Bacteria</taxon>
        <taxon>Pseudomonadati</taxon>
        <taxon>Pseudomonadota</taxon>
        <taxon>Alphaproteobacteria</taxon>
        <taxon>Rhodospirillales</taxon>
        <taxon>Rhodovibrionaceae</taxon>
        <taxon>Pelagibius</taxon>
    </lineage>
</organism>
<dbReference type="Pfam" id="PF00690">
    <property type="entry name" value="Cation_ATPase_N"/>
    <property type="match status" value="1"/>
</dbReference>
<dbReference type="GO" id="GO:0016887">
    <property type="term" value="F:ATP hydrolysis activity"/>
    <property type="evidence" value="ECO:0007669"/>
    <property type="project" value="InterPro"/>
</dbReference>
<comment type="similarity">
    <text evidence="2">Belongs to the cation transport ATPase (P-type) (TC 3.A.3) family. Type IIA subfamily.</text>
</comment>
<feature type="transmembrane region" description="Helical" evidence="10">
    <location>
        <begin position="896"/>
        <end position="915"/>
    </location>
</feature>
<keyword evidence="4" id="KW-0547">Nucleotide-binding</keyword>
<dbReference type="InterPro" id="IPR001757">
    <property type="entry name" value="P_typ_ATPase"/>
</dbReference>
<evidence type="ECO:0000256" key="4">
    <source>
        <dbReference type="ARBA" id="ARBA00022741"/>
    </source>
</evidence>
<evidence type="ECO:0000256" key="9">
    <source>
        <dbReference type="SAM" id="MobiDB-lite"/>
    </source>
</evidence>
<evidence type="ECO:0000256" key="10">
    <source>
        <dbReference type="SAM" id="Phobius"/>
    </source>
</evidence>
<evidence type="ECO:0000313" key="12">
    <source>
        <dbReference type="EMBL" id="NIA68582.1"/>
    </source>
</evidence>
<evidence type="ECO:0000259" key="11">
    <source>
        <dbReference type="SMART" id="SM00831"/>
    </source>
</evidence>
<feature type="transmembrane region" description="Helical" evidence="10">
    <location>
        <begin position="861"/>
        <end position="884"/>
    </location>
</feature>
<dbReference type="SMART" id="SM00831">
    <property type="entry name" value="Cation_ATPase_N"/>
    <property type="match status" value="1"/>
</dbReference>
<dbReference type="InterPro" id="IPR008250">
    <property type="entry name" value="ATPase_P-typ_transduc_dom_A_sf"/>
</dbReference>
<evidence type="ECO:0000256" key="5">
    <source>
        <dbReference type="ARBA" id="ARBA00022840"/>
    </source>
</evidence>
<dbReference type="Gene3D" id="3.40.1110.10">
    <property type="entry name" value="Calcium-transporting ATPase, cytoplasmic domain N"/>
    <property type="match status" value="1"/>
</dbReference>
<dbReference type="SFLD" id="SFLDS00003">
    <property type="entry name" value="Haloacid_Dehalogenase"/>
    <property type="match status" value="1"/>
</dbReference>
<keyword evidence="13" id="KW-1185">Reference proteome</keyword>
<comment type="caution">
    <text evidence="12">The sequence shown here is derived from an EMBL/GenBank/DDBJ whole genome shotgun (WGS) entry which is preliminary data.</text>
</comment>
<dbReference type="PANTHER" id="PTHR43294">
    <property type="entry name" value="SODIUM/POTASSIUM-TRANSPORTING ATPASE SUBUNIT ALPHA"/>
    <property type="match status" value="1"/>
</dbReference>
<dbReference type="PANTHER" id="PTHR43294:SF20">
    <property type="entry name" value="P-TYPE ATPASE"/>
    <property type="match status" value="1"/>
</dbReference>
<feature type="transmembrane region" description="Helical" evidence="10">
    <location>
        <begin position="798"/>
        <end position="819"/>
    </location>
</feature>
<dbReference type="InterPro" id="IPR018303">
    <property type="entry name" value="ATPase_P-typ_P_site"/>
</dbReference>
<dbReference type="InterPro" id="IPR023298">
    <property type="entry name" value="ATPase_P-typ_TM_dom_sf"/>
</dbReference>
<dbReference type="InterPro" id="IPR023214">
    <property type="entry name" value="HAD_sf"/>
</dbReference>
<dbReference type="PRINTS" id="PR00120">
    <property type="entry name" value="HATPASE"/>
</dbReference>
<dbReference type="InterPro" id="IPR059000">
    <property type="entry name" value="ATPase_P-type_domA"/>
</dbReference>
<sequence length="933" mass="97682">MTVSPDSHAPEIGTADNRSRADRAPATTAWHSLSPAEALAAQESGPNGLSEEEAAARLRRYGANRLPRTARAGLLKLYVRQFKSPMVYLLLAATVVSLFVGEWSDALFIFVVLQLNAVIGGLQEWRAETSAAALDKMMRNRVVVLRAGRTREIDAAALVSGDVLRLESGGRVPADLRILSQQELSVDESLLTGESLPLEKDAEATVAAAAPMSERRTLLFAGTTVLTGRARALVVACGNDTQIGRIASVLAQPDQAPPPLIARLEQASRLIGFATLVAIAGLAAVQLAQGVSLITVFLVAVALAVAAIPEGLPVAITVALSIATARMADRNVIVRALPAVEGLGACTLIASDKTGTLTCNELTVKQVLLFDDAGPAVNGAVGGEGYRPQGTIAVEGGAPSQQELAGFNELARSAALCNEAEIEFDGDAVRHLGDTVDVAFLVLAAKLGLDPGGLKATQEELGMIPYEPQRRYAAVFTADAGDPGMGGQGPDGSGGAMVHVKGALEALLPMCDGIDGERALAAAAAMAGQGYRVLAVARGTVSRDAGQRADPGSLRYLRLLGLVGLMDPLRPEVPDALRRCRSAGVSVVMVTGDHPETARVIARELGLGTGDPVVVTGAMLGRAGAGSEAFNDLVRGAEVFARVEPVQKLRIVQALQQSGHLVAVTGDGVNDAPALATADIGVAMGKGGTDVARGAADLILTDDNFASIVAGIEEGRVAYDNVRKLIYLLISTGLGEIVLFLLAIVAGLPLPLFAVQLLWLNLVTNGIQDVALAFEKGEPGVLERRPRLRDESLFDRRMLGQVLTAGGYMGFCAFAFYYWCLARGLPEAEARNLLLLLMVLFENVHAINARSERLSAFARPIMANPFLIMAVLAAQAAHIAALYLPGLSDVLGVRPVSLTDWLLVAALALSLLAVMEIRKLVSARRGSDPGTGR</sequence>
<dbReference type="SUPFAM" id="SSF56784">
    <property type="entry name" value="HAD-like"/>
    <property type="match status" value="1"/>
</dbReference>
<name>A0A967EVJ2_9PROT</name>
<dbReference type="InterPro" id="IPR023299">
    <property type="entry name" value="ATPase_P-typ_cyto_dom_N"/>
</dbReference>
<dbReference type="PROSITE" id="PS00154">
    <property type="entry name" value="ATPASE_E1_E2"/>
    <property type="match status" value="1"/>
</dbReference>
<dbReference type="RefSeq" id="WP_167223325.1">
    <property type="nucleotide sequence ID" value="NZ_JAAQPH010000005.1"/>
</dbReference>
<feature type="region of interest" description="Disordered" evidence="9">
    <location>
        <begin position="1"/>
        <end position="27"/>
    </location>
</feature>
<evidence type="ECO:0000256" key="7">
    <source>
        <dbReference type="ARBA" id="ARBA00022989"/>
    </source>
</evidence>
<keyword evidence="6" id="KW-1278">Translocase</keyword>
<keyword evidence="3 10" id="KW-0812">Transmembrane</keyword>
<dbReference type="PRINTS" id="PR00119">
    <property type="entry name" value="CATATPASE"/>
</dbReference>
<dbReference type="InterPro" id="IPR050510">
    <property type="entry name" value="Cation_transp_ATPase_P-type"/>
</dbReference>
<dbReference type="InterPro" id="IPR004014">
    <property type="entry name" value="ATPase_P-typ_cation-transptr_N"/>
</dbReference>